<organism evidence="1 2">
    <name type="scientific">Bradyrhizobium archetypum</name>
    <dbReference type="NCBI Taxonomy" id="2721160"/>
    <lineage>
        <taxon>Bacteria</taxon>
        <taxon>Pseudomonadati</taxon>
        <taxon>Pseudomonadota</taxon>
        <taxon>Alphaproteobacteria</taxon>
        <taxon>Hyphomicrobiales</taxon>
        <taxon>Nitrobacteraceae</taxon>
        <taxon>Bradyrhizobium</taxon>
    </lineage>
</organism>
<gene>
    <name evidence="1" type="ORF">HCN50_04055</name>
</gene>
<dbReference type="InterPro" id="IPR008990">
    <property type="entry name" value="Elect_transpt_acc-like_dom_sf"/>
</dbReference>
<protein>
    <submittedName>
        <fullName evidence="1">Uncharacterized protein</fullName>
    </submittedName>
</protein>
<reference evidence="1 2" key="1">
    <citation type="submission" date="2020-03" db="EMBL/GenBank/DDBJ databases">
        <title>Bradyrhizobium diversity isolated from nodules of Muelleranthus trifoliolatus.</title>
        <authorList>
            <person name="Klepa M."/>
            <person name="Helene L."/>
            <person name="Hungria M."/>
        </authorList>
    </citation>
    <scope>NUCLEOTIDE SEQUENCE [LARGE SCALE GENOMIC DNA]</scope>
    <source>
        <strain evidence="1 2">WSM 1744</strain>
    </source>
</reference>
<dbReference type="Proteomes" id="UP000528734">
    <property type="component" value="Unassembled WGS sequence"/>
</dbReference>
<dbReference type="AlphaFoldDB" id="A0A7Y4H2D5"/>
<comment type="caution">
    <text evidence="1">The sequence shown here is derived from an EMBL/GenBank/DDBJ whole genome shotgun (WGS) entry which is preliminary data.</text>
</comment>
<dbReference type="EMBL" id="JAAVLW010000001">
    <property type="protein sequence ID" value="NOJ45432.1"/>
    <property type="molecule type" value="Genomic_DNA"/>
</dbReference>
<proteinExistence type="predicted"/>
<dbReference type="SUPFAM" id="SSF50090">
    <property type="entry name" value="Electron transport accessory proteins"/>
    <property type="match status" value="1"/>
</dbReference>
<name>A0A7Y4H2D5_9BRAD</name>
<keyword evidence="2" id="KW-1185">Reference proteome</keyword>
<sequence length="61" mass="6832">MTDAPFNVGDRVKKRSGYEYPGFIVSVFTNRAGAVRYVVEADHPAFSGMLHIFNGDQLEPR</sequence>
<evidence type="ECO:0000313" key="1">
    <source>
        <dbReference type="EMBL" id="NOJ45432.1"/>
    </source>
</evidence>
<accession>A0A7Y4H2D5</accession>
<evidence type="ECO:0000313" key="2">
    <source>
        <dbReference type="Proteomes" id="UP000528734"/>
    </source>
</evidence>
<dbReference type="RefSeq" id="WP_171708295.1">
    <property type="nucleotide sequence ID" value="NZ_JAAVLW010000001.1"/>
</dbReference>